<dbReference type="PROSITE" id="PS51482">
    <property type="entry name" value="DEGV"/>
    <property type="match status" value="1"/>
</dbReference>
<evidence type="ECO:0000313" key="4">
    <source>
        <dbReference type="Proteomes" id="UP001637994"/>
    </source>
</evidence>
<dbReference type="EMBL" id="JBGMEF010000018">
    <property type="protein sequence ID" value="MFO3667213.1"/>
    <property type="molecule type" value="Genomic_DNA"/>
</dbReference>
<dbReference type="Gene3D" id="3.40.50.10440">
    <property type="entry name" value="Dihydroxyacetone kinase, domain 1"/>
    <property type="match status" value="1"/>
</dbReference>
<comment type="caution">
    <text evidence="3">The sequence shown here is derived from an EMBL/GenBank/DDBJ whole genome shotgun (WGS) entry which is preliminary data.</text>
</comment>
<dbReference type="Gene3D" id="3.30.1180.10">
    <property type="match status" value="1"/>
</dbReference>
<keyword evidence="4" id="KW-1185">Reference proteome</keyword>
<name>A0ABW9ME95_9FIRM</name>
<protein>
    <submittedName>
        <fullName evidence="3">DegV family protein</fullName>
    </submittedName>
</protein>
<gene>
    <name evidence="3" type="ORF">ACCQ42_05450</name>
</gene>
<dbReference type="RefSeq" id="WP_410035584.1">
    <property type="nucleotide sequence ID" value="NZ_JBGMEF010000018.1"/>
</dbReference>
<sequence length="289" mass="32570">MNDFCLLGDSCIDFDMQEIKDKNISLIPINTVLDGVEYGINKESISLDRFYELVKEGKKHTTVAANPLTYEEYFREVLEAGKDILYVGFSSGLSSSFANASIACENLREEFPDRRIEIVDTLAGSTQESLILDMAYKLKVKGLDMIEIKKILEEKIPYIWVEFVVDDLMYLQKGGRLSKGKAIIGQAMKIAPILVTDKDGKITQYKNVRGRKKAISKVLKDIEENIDTSICDEVYLSYSSNRQEAEIIKEEIEDLGISKVNLYEMSLTIGAHTGPDTIVFAYASKKARE</sequence>
<reference evidence="3 4" key="1">
    <citation type="journal article" date="2025" name="Anaerobe">
        <title>Description of Anaerococcus kampingiae sp. nov., Anaerococcus groningensis sp. nov., Anaerococcus martiniensis sp. nov., and Anaerococcus cruorum sp. nov., isolated from human clinical specimens.</title>
        <authorList>
            <person name="Boiten K.E."/>
            <person name="Meijer J."/>
            <person name="van Wezel E.M."/>
            <person name="Veloo A.C.M."/>
        </authorList>
    </citation>
    <scope>NUCLEOTIDE SEQUENCE [LARGE SCALE GENOMIC DNA]</scope>
    <source>
        <strain evidence="3 4">ENR0874</strain>
    </source>
</reference>
<dbReference type="NCBIfam" id="TIGR00762">
    <property type="entry name" value="DegV"/>
    <property type="match status" value="1"/>
</dbReference>
<dbReference type="InterPro" id="IPR050270">
    <property type="entry name" value="DegV_domain_contain"/>
</dbReference>
<dbReference type="SUPFAM" id="SSF82549">
    <property type="entry name" value="DAK1/DegV-like"/>
    <property type="match status" value="1"/>
</dbReference>
<dbReference type="InterPro" id="IPR043168">
    <property type="entry name" value="DegV_C"/>
</dbReference>
<dbReference type="Proteomes" id="UP001637994">
    <property type="component" value="Unassembled WGS sequence"/>
</dbReference>
<dbReference type="InterPro" id="IPR003797">
    <property type="entry name" value="DegV"/>
</dbReference>
<proteinExistence type="predicted"/>
<dbReference type="Gene3D" id="2.20.28.50">
    <property type="entry name" value="degv family protein"/>
    <property type="match status" value="1"/>
</dbReference>
<dbReference type="PANTHER" id="PTHR33434:SF3">
    <property type="entry name" value="DEGV DOMAIN-CONTAINING PROTEIN YITS"/>
    <property type="match status" value="1"/>
</dbReference>
<evidence type="ECO:0000256" key="2">
    <source>
        <dbReference type="ARBA" id="ARBA00023121"/>
    </source>
</evidence>
<dbReference type="Pfam" id="PF02645">
    <property type="entry name" value="DegV"/>
    <property type="match status" value="1"/>
</dbReference>
<keyword evidence="2" id="KW-0446">Lipid-binding</keyword>
<dbReference type="PANTHER" id="PTHR33434">
    <property type="entry name" value="DEGV DOMAIN-CONTAINING PROTEIN DR_1986-RELATED"/>
    <property type="match status" value="1"/>
</dbReference>
<organism evidence="3 4">
    <name type="scientific">Anaerococcus kampingae</name>
    <dbReference type="NCBI Taxonomy" id="3115614"/>
    <lineage>
        <taxon>Bacteria</taxon>
        <taxon>Bacillati</taxon>
        <taxon>Bacillota</taxon>
        <taxon>Tissierellia</taxon>
        <taxon>Tissierellales</taxon>
        <taxon>Peptoniphilaceae</taxon>
        <taxon>Anaerococcus</taxon>
    </lineage>
</organism>
<comment type="function">
    <text evidence="1">May bind long-chain fatty acids, such as palmitate, and may play a role in lipid transport or fatty acid metabolism.</text>
</comment>
<evidence type="ECO:0000313" key="3">
    <source>
        <dbReference type="EMBL" id="MFO3667213.1"/>
    </source>
</evidence>
<evidence type="ECO:0000256" key="1">
    <source>
        <dbReference type="ARBA" id="ARBA00003238"/>
    </source>
</evidence>
<accession>A0ABW9ME95</accession>